<evidence type="ECO:0000256" key="1">
    <source>
        <dbReference type="ARBA" id="ARBA00001561"/>
    </source>
</evidence>
<dbReference type="PANTHER" id="PTHR30404:SF0">
    <property type="entry name" value="N-ACETYLMURAMOYL-L-ALANINE AMIDASE AMIC"/>
    <property type="match status" value="1"/>
</dbReference>
<dbReference type="RefSeq" id="WP_381424906.1">
    <property type="nucleotide sequence ID" value="NZ_JBHSDH010000013.1"/>
</dbReference>
<sequence length="402" mass="42670">MLLTALIASGLFTITPSLAGTVRQIAATDNAVTIYFDDVVNKASIFTLSGPDRIAVDIVGATTGGSANAGGPVAAVRQGQFDSDTARIVFDLGRPALITGGQFSDDGRSLHLNLRQAAFGEFVSTLGRGRTDIIPPLNFRASPPKKQYEVTAPIGSGRDSKNLPKIHGPADDSLPLVVIDAGHGGHDPGAISPHNGKREKDITLAIAKSIREELVKSGRVRVALTRDNDRFIILQDRFGIARKMGANLFISIHADAAENPEANGATVYTLSETASDREAQKLAARENKANIINGVNLGGADSNVSSILIDLTQRETMNVSADFAKLLLREAKPNITLRSNSHKFASFVVLKAPDTPSILFETGYISNESDGAFLASAAGQQKIGRSVASAVQVHFARRLARR</sequence>
<dbReference type="Gene3D" id="3.40.630.40">
    <property type="entry name" value="Zn-dependent exopeptidases"/>
    <property type="match status" value="1"/>
</dbReference>
<dbReference type="EC" id="3.5.1.28" evidence="2"/>
<evidence type="ECO:0000256" key="4">
    <source>
        <dbReference type="SAM" id="SignalP"/>
    </source>
</evidence>
<dbReference type="Proteomes" id="UP001595887">
    <property type="component" value="Unassembled WGS sequence"/>
</dbReference>
<organism evidence="6 7">
    <name type="scientific">Sphingorhabdus arenilitoris</name>
    <dbReference type="NCBI Taxonomy" id="1490041"/>
    <lineage>
        <taxon>Bacteria</taxon>
        <taxon>Pseudomonadati</taxon>
        <taxon>Pseudomonadota</taxon>
        <taxon>Alphaproteobacteria</taxon>
        <taxon>Sphingomonadales</taxon>
        <taxon>Sphingomonadaceae</taxon>
        <taxon>Sphingorhabdus</taxon>
    </lineage>
</organism>
<comment type="caution">
    <text evidence="6">The sequence shown here is derived from an EMBL/GenBank/DDBJ whole genome shotgun (WGS) entry which is preliminary data.</text>
</comment>
<dbReference type="CDD" id="cd02696">
    <property type="entry name" value="MurNAc-LAA"/>
    <property type="match status" value="1"/>
</dbReference>
<evidence type="ECO:0000256" key="2">
    <source>
        <dbReference type="ARBA" id="ARBA00011901"/>
    </source>
</evidence>
<comment type="catalytic activity">
    <reaction evidence="1">
        <text>Hydrolyzes the link between N-acetylmuramoyl residues and L-amino acid residues in certain cell-wall glycopeptides.</text>
        <dbReference type="EC" id="3.5.1.28"/>
    </reaction>
</comment>
<dbReference type="EMBL" id="JBHSDH010000013">
    <property type="protein sequence ID" value="MFC4291618.1"/>
    <property type="molecule type" value="Genomic_DNA"/>
</dbReference>
<evidence type="ECO:0000313" key="6">
    <source>
        <dbReference type="EMBL" id="MFC4291618.1"/>
    </source>
</evidence>
<gene>
    <name evidence="6" type="ORF">ACFOWX_04230</name>
</gene>
<dbReference type="InterPro" id="IPR021731">
    <property type="entry name" value="AMIN_dom"/>
</dbReference>
<keyword evidence="4" id="KW-0732">Signal</keyword>
<protein>
    <recommendedName>
        <fullName evidence="2">N-acetylmuramoyl-L-alanine amidase</fullName>
        <ecNumber evidence="2">3.5.1.28</ecNumber>
    </recommendedName>
</protein>
<proteinExistence type="predicted"/>
<reference evidence="7" key="1">
    <citation type="journal article" date="2019" name="Int. J. Syst. Evol. Microbiol.">
        <title>The Global Catalogue of Microorganisms (GCM) 10K type strain sequencing project: providing services to taxonomists for standard genome sequencing and annotation.</title>
        <authorList>
            <consortium name="The Broad Institute Genomics Platform"/>
            <consortium name="The Broad Institute Genome Sequencing Center for Infectious Disease"/>
            <person name="Wu L."/>
            <person name="Ma J."/>
        </authorList>
    </citation>
    <scope>NUCLEOTIDE SEQUENCE [LARGE SCALE GENOMIC DNA]</scope>
    <source>
        <strain evidence="7">CECT 8531</strain>
    </source>
</reference>
<evidence type="ECO:0000259" key="5">
    <source>
        <dbReference type="SMART" id="SM00646"/>
    </source>
</evidence>
<evidence type="ECO:0000313" key="7">
    <source>
        <dbReference type="Proteomes" id="UP001595887"/>
    </source>
</evidence>
<dbReference type="InterPro" id="IPR050695">
    <property type="entry name" value="N-acetylmuramoyl_amidase_3"/>
</dbReference>
<dbReference type="SUPFAM" id="SSF53187">
    <property type="entry name" value="Zn-dependent exopeptidases"/>
    <property type="match status" value="1"/>
</dbReference>
<dbReference type="SMART" id="SM00646">
    <property type="entry name" value="Ami_3"/>
    <property type="match status" value="1"/>
</dbReference>
<evidence type="ECO:0000256" key="3">
    <source>
        <dbReference type="ARBA" id="ARBA00022801"/>
    </source>
</evidence>
<keyword evidence="3" id="KW-0378">Hydrolase</keyword>
<dbReference type="InterPro" id="IPR002508">
    <property type="entry name" value="MurNAc-LAA_cat"/>
</dbReference>
<dbReference type="Gene3D" id="2.60.40.3500">
    <property type="match status" value="1"/>
</dbReference>
<dbReference type="Pfam" id="PF01520">
    <property type="entry name" value="Amidase_3"/>
    <property type="match status" value="1"/>
</dbReference>
<name>A0ABV8RDY0_9SPHN</name>
<keyword evidence="7" id="KW-1185">Reference proteome</keyword>
<feature type="signal peptide" evidence="4">
    <location>
        <begin position="1"/>
        <end position="19"/>
    </location>
</feature>
<dbReference type="PANTHER" id="PTHR30404">
    <property type="entry name" value="N-ACETYLMURAMOYL-L-ALANINE AMIDASE"/>
    <property type="match status" value="1"/>
</dbReference>
<feature type="domain" description="MurNAc-LAA" evidence="5">
    <location>
        <begin position="240"/>
        <end position="392"/>
    </location>
</feature>
<accession>A0ABV8RDY0</accession>
<dbReference type="Pfam" id="PF11741">
    <property type="entry name" value="AMIN"/>
    <property type="match status" value="1"/>
</dbReference>
<feature type="chain" id="PRO_5047145950" description="N-acetylmuramoyl-L-alanine amidase" evidence="4">
    <location>
        <begin position="20"/>
        <end position="402"/>
    </location>
</feature>